<evidence type="ECO:0000313" key="2">
    <source>
        <dbReference type="Proteomes" id="UP000319716"/>
    </source>
</evidence>
<dbReference type="Proteomes" id="UP000319716">
    <property type="component" value="Unassembled WGS sequence"/>
</dbReference>
<proteinExistence type="predicted"/>
<sequence length="46" mass="4989">MPFILAADRPAFFHACLVCIGLNSRIGPSAFSRSERHLIGFLDALG</sequence>
<evidence type="ECO:0000313" key="1">
    <source>
        <dbReference type="EMBL" id="GAY76272.1"/>
    </source>
</evidence>
<protein>
    <submittedName>
        <fullName evidence="1">Uncharacterized protein</fullName>
    </submittedName>
</protein>
<organism evidence="1 2">
    <name type="scientific">Sporolactobacillus inulinus</name>
    <dbReference type="NCBI Taxonomy" id="2078"/>
    <lineage>
        <taxon>Bacteria</taxon>
        <taxon>Bacillati</taxon>
        <taxon>Bacillota</taxon>
        <taxon>Bacilli</taxon>
        <taxon>Bacillales</taxon>
        <taxon>Sporolactobacillaceae</taxon>
        <taxon>Sporolactobacillus</taxon>
    </lineage>
</organism>
<gene>
    <name evidence="1" type="ORF">NBRC111894_1826</name>
</gene>
<dbReference type="EMBL" id="BEXB01000012">
    <property type="protein sequence ID" value="GAY76272.1"/>
    <property type="molecule type" value="Genomic_DNA"/>
</dbReference>
<name>A0A4Y1ZB20_9BACL</name>
<dbReference type="AlphaFoldDB" id="A0A4Y1ZB20"/>
<accession>A0A4Y1ZB20</accession>
<comment type="caution">
    <text evidence="1">The sequence shown here is derived from an EMBL/GenBank/DDBJ whole genome shotgun (WGS) entry which is preliminary data.</text>
</comment>
<reference evidence="1 2" key="1">
    <citation type="submission" date="2017-11" db="EMBL/GenBank/DDBJ databases">
        <title>Draft Genome Sequence of Sporolactobacillus inulinus NBRC 111894 Isolated from Koso, a Japanese Sugar-Vegetable Fermented Beverage.</title>
        <authorList>
            <person name="Chiou T.Y."/>
            <person name="Oshima K."/>
            <person name="Suda W."/>
            <person name="Hattori M."/>
            <person name="Takahashi T."/>
        </authorList>
    </citation>
    <scope>NUCLEOTIDE SEQUENCE [LARGE SCALE GENOMIC DNA]</scope>
    <source>
        <strain evidence="1 2">NBRC111894</strain>
    </source>
</reference>